<sequence length="133" mass="14641">MIRNPILLHCGAAVAVTIAVSWLDIRPLGVLFLILLALWIYKTRCSAAIKIILPQHINAKILEFHDRVVKLRKEHPGVFCGIVSSCLAVLAILGHMISGSSFVVFGLIAAGLVSTKYNFQILKVENKEALIWP</sequence>
<evidence type="ECO:0000256" key="5">
    <source>
        <dbReference type="SAM" id="Phobius"/>
    </source>
</evidence>
<evidence type="ECO:0000256" key="1">
    <source>
        <dbReference type="ARBA" id="ARBA00004141"/>
    </source>
</evidence>
<dbReference type="OrthoDB" id="8019597at2759"/>
<feature type="transmembrane region" description="Helical" evidence="5">
    <location>
        <begin position="77"/>
        <end position="96"/>
    </location>
</feature>
<dbReference type="GO" id="GO:0016020">
    <property type="term" value="C:membrane"/>
    <property type="evidence" value="ECO:0007669"/>
    <property type="project" value="UniProtKB-SubCell"/>
</dbReference>
<evidence type="ECO:0000313" key="7">
    <source>
        <dbReference type="EMBL" id="CAD7090842.1"/>
    </source>
</evidence>
<gene>
    <name evidence="7" type="ORF">HERILL_LOCUS13299</name>
</gene>
<comment type="subcellular location">
    <subcellularLocation>
        <location evidence="1">Membrane</location>
        <topology evidence="1">Multi-pass membrane protein</topology>
    </subcellularLocation>
</comment>
<feature type="transmembrane region" description="Helical" evidence="5">
    <location>
        <begin position="12"/>
        <end position="41"/>
    </location>
</feature>
<proteinExistence type="predicted"/>
<evidence type="ECO:0000256" key="2">
    <source>
        <dbReference type="ARBA" id="ARBA00022692"/>
    </source>
</evidence>
<dbReference type="InterPro" id="IPR057282">
    <property type="entry name" value="RETREG1-3-like_RHD"/>
</dbReference>
<dbReference type="Pfam" id="PF24456">
    <property type="entry name" value="RHD_RETREG1-3"/>
    <property type="match status" value="1"/>
</dbReference>
<dbReference type="EMBL" id="LR899013">
    <property type="protein sequence ID" value="CAD7090842.1"/>
    <property type="molecule type" value="Genomic_DNA"/>
</dbReference>
<dbReference type="GO" id="GO:0005783">
    <property type="term" value="C:endoplasmic reticulum"/>
    <property type="evidence" value="ECO:0007669"/>
    <property type="project" value="UniProtKB-ARBA"/>
</dbReference>
<evidence type="ECO:0000259" key="6">
    <source>
        <dbReference type="Pfam" id="PF24456"/>
    </source>
</evidence>
<keyword evidence="3 5" id="KW-1133">Transmembrane helix</keyword>
<feature type="domain" description="RETREG1-3/ARL6IP-like N-terminal reticulon-homology" evidence="6">
    <location>
        <begin position="62"/>
        <end position="103"/>
    </location>
</feature>
<organism evidence="7 8">
    <name type="scientific">Hermetia illucens</name>
    <name type="common">Black soldier fly</name>
    <dbReference type="NCBI Taxonomy" id="343691"/>
    <lineage>
        <taxon>Eukaryota</taxon>
        <taxon>Metazoa</taxon>
        <taxon>Ecdysozoa</taxon>
        <taxon>Arthropoda</taxon>
        <taxon>Hexapoda</taxon>
        <taxon>Insecta</taxon>
        <taxon>Pterygota</taxon>
        <taxon>Neoptera</taxon>
        <taxon>Endopterygota</taxon>
        <taxon>Diptera</taxon>
        <taxon>Brachycera</taxon>
        <taxon>Stratiomyomorpha</taxon>
        <taxon>Stratiomyidae</taxon>
        <taxon>Hermetiinae</taxon>
        <taxon>Hermetia</taxon>
    </lineage>
</organism>
<evidence type="ECO:0000256" key="4">
    <source>
        <dbReference type="ARBA" id="ARBA00023136"/>
    </source>
</evidence>
<keyword evidence="2 5" id="KW-0812">Transmembrane</keyword>
<evidence type="ECO:0000313" key="8">
    <source>
        <dbReference type="Proteomes" id="UP000594454"/>
    </source>
</evidence>
<keyword evidence="8" id="KW-1185">Reference proteome</keyword>
<keyword evidence="4 5" id="KW-0472">Membrane</keyword>
<dbReference type="AlphaFoldDB" id="A0A7R8Z2H1"/>
<evidence type="ECO:0000256" key="3">
    <source>
        <dbReference type="ARBA" id="ARBA00022989"/>
    </source>
</evidence>
<dbReference type="Proteomes" id="UP000594454">
    <property type="component" value="Chromosome 5"/>
</dbReference>
<name>A0A7R8Z2H1_HERIL</name>
<reference evidence="7 8" key="1">
    <citation type="submission" date="2020-11" db="EMBL/GenBank/DDBJ databases">
        <authorList>
            <person name="Wallbank WR R."/>
            <person name="Pardo Diaz C."/>
            <person name="Kozak K."/>
            <person name="Martin S."/>
            <person name="Jiggins C."/>
            <person name="Moest M."/>
            <person name="Warren A I."/>
            <person name="Generalovic N T."/>
            <person name="Byers J.R.P. K."/>
            <person name="Montejo-Kovacevich G."/>
            <person name="Yen C E."/>
        </authorList>
    </citation>
    <scope>NUCLEOTIDE SEQUENCE [LARGE SCALE GENOMIC DNA]</scope>
</reference>
<dbReference type="InParanoid" id="A0A7R8Z2H1"/>
<protein>
    <recommendedName>
        <fullName evidence="6">RETREG1-3/ARL6IP-like N-terminal reticulon-homology domain-containing protein</fullName>
    </recommendedName>
</protein>
<accession>A0A7R8Z2H1</accession>